<sequence length="69" mass="7517">MDLARTAPTGFGLSLAGSLQSKARSPRIPWRRPSTSLWRFASSSCWSSSIPRRFTSSELGARSSASLRS</sequence>
<accession>A0A812ZWU4</accession>
<reference evidence="1" key="1">
    <citation type="submission" date="2021-02" db="EMBL/GenBank/DDBJ databases">
        <authorList>
            <person name="Dougan E. K."/>
            <person name="Rhodes N."/>
            <person name="Thang M."/>
            <person name="Chan C."/>
        </authorList>
    </citation>
    <scope>NUCLEOTIDE SEQUENCE</scope>
</reference>
<dbReference type="EMBL" id="CAJNJA010050466">
    <property type="protein sequence ID" value="CAE7841384.1"/>
    <property type="molecule type" value="Genomic_DNA"/>
</dbReference>
<protein>
    <submittedName>
        <fullName evidence="1">Uncharacterized protein</fullName>
    </submittedName>
</protein>
<dbReference type="Proteomes" id="UP000601435">
    <property type="component" value="Unassembled WGS sequence"/>
</dbReference>
<gene>
    <name evidence="1" type="ORF">SNEC2469_LOCUS25527</name>
</gene>
<evidence type="ECO:0000313" key="2">
    <source>
        <dbReference type="Proteomes" id="UP000601435"/>
    </source>
</evidence>
<dbReference type="AlphaFoldDB" id="A0A812ZWU4"/>
<evidence type="ECO:0000313" key="1">
    <source>
        <dbReference type="EMBL" id="CAE7841384.1"/>
    </source>
</evidence>
<organism evidence="1 2">
    <name type="scientific">Symbiodinium necroappetens</name>
    <dbReference type="NCBI Taxonomy" id="1628268"/>
    <lineage>
        <taxon>Eukaryota</taxon>
        <taxon>Sar</taxon>
        <taxon>Alveolata</taxon>
        <taxon>Dinophyceae</taxon>
        <taxon>Suessiales</taxon>
        <taxon>Symbiodiniaceae</taxon>
        <taxon>Symbiodinium</taxon>
    </lineage>
</organism>
<dbReference type="OrthoDB" id="10296887at2759"/>
<comment type="caution">
    <text evidence="1">The sequence shown here is derived from an EMBL/GenBank/DDBJ whole genome shotgun (WGS) entry which is preliminary data.</text>
</comment>
<keyword evidence="2" id="KW-1185">Reference proteome</keyword>
<name>A0A812ZWU4_9DINO</name>
<proteinExistence type="predicted"/>